<name>A0ABD0JHA6_9CAEN</name>
<proteinExistence type="predicted"/>
<dbReference type="PANTHER" id="PTHR45080:SF8">
    <property type="entry name" value="IG-LIKE DOMAIN-CONTAINING PROTEIN"/>
    <property type="match status" value="1"/>
</dbReference>
<dbReference type="Gene3D" id="2.60.40.10">
    <property type="entry name" value="Immunoglobulins"/>
    <property type="match status" value="2"/>
</dbReference>
<evidence type="ECO:0000256" key="3">
    <source>
        <dbReference type="SAM" id="MobiDB-lite"/>
    </source>
</evidence>
<dbReference type="Proteomes" id="UP001519460">
    <property type="component" value="Unassembled WGS sequence"/>
</dbReference>
<reference evidence="5 6" key="1">
    <citation type="journal article" date="2023" name="Sci. Data">
        <title>Genome assembly of the Korean intertidal mud-creeper Batillaria attramentaria.</title>
        <authorList>
            <person name="Patra A.K."/>
            <person name="Ho P.T."/>
            <person name="Jun S."/>
            <person name="Lee S.J."/>
            <person name="Kim Y."/>
            <person name="Won Y.J."/>
        </authorList>
    </citation>
    <scope>NUCLEOTIDE SEQUENCE [LARGE SCALE GENOMIC DNA]</scope>
    <source>
        <strain evidence="5">Wonlab-2016</strain>
    </source>
</reference>
<dbReference type="Pfam" id="PF07679">
    <property type="entry name" value="I-set"/>
    <property type="match status" value="1"/>
</dbReference>
<dbReference type="InterPro" id="IPR007110">
    <property type="entry name" value="Ig-like_dom"/>
</dbReference>
<feature type="region of interest" description="Disordered" evidence="3">
    <location>
        <begin position="544"/>
        <end position="563"/>
    </location>
</feature>
<keyword evidence="6" id="KW-1185">Reference proteome</keyword>
<keyword evidence="1" id="KW-0732">Signal</keyword>
<dbReference type="PROSITE" id="PS50835">
    <property type="entry name" value="IG_LIKE"/>
    <property type="match status" value="1"/>
</dbReference>
<dbReference type="InterPro" id="IPR003598">
    <property type="entry name" value="Ig_sub2"/>
</dbReference>
<dbReference type="CDD" id="cd00096">
    <property type="entry name" value="Ig"/>
    <property type="match status" value="1"/>
</dbReference>
<organism evidence="5 6">
    <name type="scientific">Batillaria attramentaria</name>
    <dbReference type="NCBI Taxonomy" id="370345"/>
    <lineage>
        <taxon>Eukaryota</taxon>
        <taxon>Metazoa</taxon>
        <taxon>Spiralia</taxon>
        <taxon>Lophotrochozoa</taxon>
        <taxon>Mollusca</taxon>
        <taxon>Gastropoda</taxon>
        <taxon>Caenogastropoda</taxon>
        <taxon>Sorbeoconcha</taxon>
        <taxon>Cerithioidea</taxon>
        <taxon>Batillariidae</taxon>
        <taxon>Batillaria</taxon>
    </lineage>
</organism>
<accession>A0ABD0JHA6</accession>
<dbReference type="SUPFAM" id="SSF48726">
    <property type="entry name" value="Immunoglobulin"/>
    <property type="match status" value="1"/>
</dbReference>
<dbReference type="InterPro" id="IPR013783">
    <property type="entry name" value="Ig-like_fold"/>
</dbReference>
<feature type="domain" description="Ig-like" evidence="4">
    <location>
        <begin position="16"/>
        <end position="109"/>
    </location>
</feature>
<dbReference type="InterPro" id="IPR050958">
    <property type="entry name" value="Cell_Adh-Cytoskel_Orgn"/>
</dbReference>
<dbReference type="PANTHER" id="PTHR45080">
    <property type="entry name" value="CONTACTIN 5"/>
    <property type="match status" value="1"/>
</dbReference>
<gene>
    <name evidence="5" type="ORF">BaRGS_00035000</name>
</gene>
<dbReference type="SMART" id="SM00408">
    <property type="entry name" value="IGc2"/>
    <property type="match status" value="1"/>
</dbReference>
<sequence>MIFPHRSRDSNRTTAPRSVSAKKILFVKTLEDKSVKKGEKVVLTVKAEGVPPTELTWYHNGSSLGLAPENDEYDFSTLTIRHVTAKHSGVYSCAREGTNGSTKCLVNVDAGTEPIQTEWLHENKRLQDKAPVKLCENSRARLCRILVISQVTKENEGLYTLKVKNDYGEDSIMINVTVEDVFTQKLQDTTVGENQEVTPTVTTSECPECRKHQKVTNNTVKVLPVTLDSMKKNTRDGKVAQCKKMFLQYINSFMNGSGGQLIIHASDPHVLGKFDMKIDDRLKSLIPDGQFFHDVFERYLKDNNHVCFRVKIGSRSRQWSTMDFCTHTSLNKGRDDLNHTQLKEWIKSVTQPPAAEKGPEVPRHETETPVFRKGDKVYLGMSETRLSVPFLESYSRQAKGTQVAKEPGDDSGVDLAKRHWEKKGNKLPHYITGFCKIPGGGSYFIGIGEQSSTFTCQGHKLPPEEREHFKQFIRDKVRTEMLWYGTKEELNDPVEIIFHPVEGSEDAHLCVIEVKTRHFRGLAFNTKEGPLMYKLPEHSFSAHIEDGDASEDSDDDGDTQEGDLAKVSAKKWIQYHSAQWSTQNDRPAQNPNPLIKCEVQFTN</sequence>
<evidence type="ECO:0000259" key="4">
    <source>
        <dbReference type="PROSITE" id="PS50835"/>
    </source>
</evidence>
<protein>
    <recommendedName>
        <fullName evidence="4">Ig-like domain-containing protein</fullName>
    </recommendedName>
</protein>
<evidence type="ECO:0000313" key="5">
    <source>
        <dbReference type="EMBL" id="KAK7473777.1"/>
    </source>
</evidence>
<evidence type="ECO:0000313" key="6">
    <source>
        <dbReference type="Proteomes" id="UP001519460"/>
    </source>
</evidence>
<dbReference type="InterPro" id="IPR036179">
    <property type="entry name" value="Ig-like_dom_sf"/>
</dbReference>
<dbReference type="EMBL" id="JACVVK020000458">
    <property type="protein sequence ID" value="KAK7473777.1"/>
    <property type="molecule type" value="Genomic_DNA"/>
</dbReference>
<dbReference type="Pfam" id="PF13927">
    <property type="entry name" value="Ig_3"/>
    <property type="match status" value="1"/>
</dbReference>
<dbReference type="InterPro" id="IPR003599">
    <property type="entry name" value="Ig_sub"/>
</dbReference>
<comment type="caution">
    <text evidence="5">The sequence shown here is derived from an EMBL/GenBank/DDBJ whole genome shotgun (WGS) entry which is preliminary data.</text>
</comment>
<dbReference type="InterPro" id="IPR013098">
    <property type="entry name" value="Ig_I-set"/>
</dbReference>
<evidence type="ECO:0000256" key="1">
    <source>
        <dbReference type="ARBA" id="ARBA00022729"/>
    </source>
</evidence>
<keyword evidence="2" id="KW-1015">Disulfide bond</keyword>
<dbReference type="AlphaFoldDB" id="A0ABD0JHA6"/>
<evidence type="ECO:0000256" key="2">
    <source>
        <dbReference type="ARBA" id="ARBA00023157"/>
    </source>
</evidence>
<dbReference type="SMART" id="SM00409">
    <property type="entry name" value="IG"/>
    <property type="match status" value="2"/>
</dbReference>
<feature type="compositionally biased region" description="Acidic residues" evidence="3">
    <location>
        <begin position="547"/>
        <end position="561"/>
    </location>
</feature>